<dbReference type="Pfam" id="PF08446">
    <property type="entry name" value="PAS_2"/>
    <property type="match status" value="1"/>
</dbReference>
<dbReference type="Pfam" id="PF00072">
    <property type="entry name" value="Response_reg"/>
    <property type="match status" value="1"/>
</dbReference>
<evidence type="ECO:0000256" key="8">
    <source>
        <dbReference type="ARBA" id="ARBA00022991"/>
    </source>
</evidence>
<evidence type="ECO:0000256" key="11">
    <source>
        <dbReference type="PROSITE-ProRule" id="PRU00169"/>
    </source>
</evidence>
<dbReference type="InterPro" id="IPR029016">
    <property type="entry name" value="GAF-like_dom_sf"/>
</dbReference>
<dbReference type="InterPro" id="IPR013654">
    <property type="entry name" value="PAS_2"/>
</dbReference>
<feature type="compositionally biased region" description="Basic and acidic residues" evidence="12">
    <location>
        <begin position="271"/>
        <end position="280"/>
    </location>
</feature>
<evidence type="ECO:0000256" key="5">
    <source>
        <dbReference type="ARBA" id="ARBA00022741"/>
    </source>
</evidence>
<dbReference type="OrthoDB" id="2015534at2759"/>
<evidence type="ECO:0000259" key="15">
    <source>
        <dbReference type="PROSITE" id="PS50110"/>
    </source>
</evidence>
<keyword evidence="6" id="KW-0418">Kinase</keyword>
<dbReference type="Pfam" id="PF01590">
    <property type="entry name" value="GAF"/>
    <property type="match status" value="1"/>
</dbReference>
<keyword evidence="4" id="KW-0808">Transferase</keyword>
<dbReference type="Gene3D" id="3.30.450.40">
    <property type="match status" value="1"/>
</dbReference>
<protein>
    <submittedName>
        <fullName evidence="16">Cyanobacterial phytochrome B</fullName>
    </submittedName>
</protein>
<dbReference type="InterPro" id="IPR013515">
    <property type="entry name" value="Phytochrome_cen-reg"/>
</dbReference>
<evidence type="ECO:0000256" key="6">
    <source>
        <dbReference type="ARBA" id="ARBA00022777"/>
    </source>
</evidence>
<dbReference type="SMART" id="SM00448">
    <property type="entry name" value="REC"/>
    <property type="match status" value="1"/>
</dbReference>
<evidence type="ECO:0000256" key="7">
    <source>
        <dbReference type="ARBA" id="ARBA00022840"/>
    </source>
</evidence>
<comment type="caution">
    <text evidence="16">The sequence shown here is derived from an EMBL/GenBank/DDBJ whole genome shotgun (WGS) entry which is preliminary data.</text>
</comment>
<dbReference type="PROSITE" id="PS50109">
    <property type="entry name" value="HIS_KIN"/>
    <property type="match status" value="1"/>
</dbReference>
<dbReference type="InterPro" id="IPR003661">
    <property type="entry name" value="HisK_dim/P_dom"/>
</dbReference>
<feature type="region of interest" description="Disordered" evidence="12">
    <location>
        <begin position="46"/>
        <end position="75"/>
    </location>
</feature>
<name>A0A8T9CBV3_9HELO</name>
<accession>A0A8T9CBV3</accession>
<keyword evidence="10" id="KW-0675">Receptor</keyword>
<dbReference type="AlphaFoldDB" id="A0A8T9CBV3"/>
<feature type="domain" description="Phytochrome chromophore attachment site" evidence="13">
    <location>
        <begin position="333"/>
        <end position="494"/>
    </location>
</feature>
<evidence type="ECO:0000256" key="1">
    <source>
        <dbReference type="ARBA" id="ARBA00022543"/>
    </source>
</evidence>
<dbReference type="InterPro" id="IPR036097">
    <property type="entry name" value="HisK_dim/P_sf"/>
</dbReference>
<dbReference type="InterPro" id="IPR036890">
    <property type="entry name" value="HATPase_C_sf"/>
</dbReference>
<evidence type="ECO:0000256" key="10">
    <source>
        <dbReference type="ARBA" id="ARBA00023170"/>
    </source>
</evidence>
<evidence type="ECO:0000256" key="2">
    <source>
        <dbReference type="ARBA" id="ARBA00022553"/>
    </source>
</evidence>
<dbReference type="SMART" id="SM00388">
    <property type="entry name" value="HisKA"/>
    <property type="match status" value="1"/>
</dbReference>
<feature type="region of interest" description="Disordered" evidence="12">
    <location>
        <begin position="265"/>
        <end position="292"/>
    </location>
</feature>
<organism evidence="16 17">
    <name type="scientific">Lachnellula suecica</name>
    <dbReference type="NCBI Taxonomy" id="602035"/>
    <lineage>
        <taxon>Eukaryota</taxon>
        <taxon>Fungi</taxon>
        <taxon>Dikarya</taxon>
        <taxon>Ascomycota</taxon>
        <taxon>Pezizomycotina</taxon>
        <taxon>Leotiomycetes</taxon>
        <taxon>Helotiales</taxon>
        <taxon>Lachnaceae</taxon>
        <taxon>Lachnellula</taxon>
    </lineage>
</organism>
<dbReference type="InterPro" id="IPR001789">
    <property type="entry name" value="Sig_transdc_resp-reg_receiver"/>
</dbReference>
<dbReference type="Gene3D" id="3.30.450.20">
    <property type="entry name" value="PAS domain"/>
    <property type="match status" value="2"/>
</dbReference>
<dbReference type="GO" id="GO:0005524">
    <property type="term" value="F:ATP binding"/>
    <property type="evidence" value="ECO:0007669"/>
    <property type="project" value="UniProtKB-KW"/>
</dbReference>
<dbReference type="PANTHER" id="PTHR43065">
    <property type="entry name" value="SENSOR HISTIDINE KINASE"/>
    <property type="match status" value="1"/>
</dbReference>
<dbReference type="SMART" id="SM00387">
    <property type="entry name" value="HATPase_c"/>
    <property type="match status" value="1"/>
</dbReference>
<evidence type="ECO:0000256" key="9">
    <source>
        <dbReference type="ARBA" id="ARBA00023012"/>
    </source>
</evidence>
<keyword evidence="8" id="KW-0157">Chromophore</keyword>
<keyword evidence="3" id="KW-0716">Sensory transduction</keyword>
<dbReference type="SUPFAM" id="SSF52172">
    <property type="entry name" value="CheY-like"/>
    <property type="match status" value="1"/>
</dbReference>
<keyword evidence="7" id="KW-0067">ATP-binding</keyword>
<dbReference type="Gene3D" id="3.30.565.10">
    <property type="entry name" value="Histidine kinase-like ATPase, C-terminal domain"/>
    <property type="match status" value="1"/>
</dbReference>
<dbReference type="SUPFAM" id="SSF47384">
    <property type="entry name" value="Homodimeric domain of signal transducing histidine kinase"/>
    <property type="match status" value="1"/>
</dbReference>
<dbReference type="Proteomes" id="UP000469558">
    <property type="component" value="Unassembled WGS sequence"/>
</dbReference>
<dbReference type="InterPro" id="IPR003594">
    <property type="entry name" value="HATPase_dom"/>
</dbReference>
<gene>
    <name evidence="16" type="primary">bphB_2</name>
    <name evidence="16" type="ORF">LSUE1_G004305</name>
</gene>
<evidence type="ECO:0000256" key="3">
    <source>
        <dbReference type="ARBA" id="ARBA00022606"/>
    </source>
</evidence>
<reference evidence="16 17" key="1">
    <citation type="submission" date="2018-05" db="EMBL/GenBank/DDBJ databases">
        <title>Genome sequencing and assembly of the regulated plant pathogen Lachnellula willkommii and related sister species for the development of diagnostic species identification markers.</title>
        <authorList>
            <person name="Giroux E."/>
            <person name="Bilodeau G."/>
        </authorList>
    </citation>
    <scope>NUCLEOTIDE SEQUENCE [LARGE SCALE GENOMIC DNA]</scope>
    <source>
        <strain evidence="16 17">CBS 268.59</strain>
    </source>
</reference>
<dbReference type="GO" id="GO:0006355">
    <property type="term" value="P:regulation of DNA-templated transcription"/>
    <property type="evidence" value="ECO:0007669"/>
    <property type="project" value="InterPro"/>
</dbReference>
<evidence type="ECO:0000313" key="17">
    <source>
        <dbReference type="Proteomes" id="UP000469558"/>
    </source>
</evidence>
<feature type="compositionally biased region" description="Polar residues" evidence="12">
    <location>
        <begin position="49"/>
        <end position="58"/>
    </location>
</feature>
<evidence type="ECO:0000259" key="14">
    <source>
        <dbReference type="PROSITE" id="PS50109"/>
    </source>
</evidence>
<evidence type="ECO:0000259" key="13">
    <source>
        <dbReference type="PROSITE" id="PS50046"/>
    </source>
</evidence>
<dbReference type="InterPro" id="IPR016132">
    <property type="entry name" value="Phyto_chromo_attachment"/>
</dbReference>
<feature type="domain" description="Response regulatory" evidence="15">
    <location>
        <begin position="1060"/>
        <end position="1190"/>
    </location>
</feature>
<dbReference type="GO" id="GO:0009881">
    <property type="term" value="F:photoreceptor activity"/>
    <property type="evidence" value="ECO:0007669"/>
    <property type="project" value="UniProtKB-KW"/>
</dbReference>
<feature type="compositionally biased region" description="Basic and acidic residues" evidence="12">
    <location>
        <begin position="1"/>
        <end position="12"/>
    </location>
</feature>
<dbReference type="PANTHER" id="PTHR43065:SF10">
    <property type="entry name" value="PEROXIDE STRESS-ACTIVATED HISTIDINE KINASE MAK3"/>
    <property type="match status" value="1"/>
</dbReference>
<dbReference type="InterPro" id="IPR035965">
    <property type="entry name" value="PAS-like_dom_sf"/>
</dbReference>
<dbReference type="Pfam" id="PF00360">
    <property type="entry name" value="PHY"/>
    <property type="match status" value="1"/>
</dbReference>
<proteinExistence type="predicted"/>
<dbReference type="EMBL" id="QGMK01000242">
    <property type="protein sequence ID" value="TVY83041.1"/>
    <property type="molecule type" value="Genomic_DNA"/>
</dbReference>
<keyword evidence="5" id="KW-0547">Nucleotide-binding</keyword>
<dbReference type="GO" id="GO:0009584">
    <property type="term" value="P:detection of visible light"/>
    <property type="evidence" value="ECO:0007669"/>
    <property type="project" value="InterPro"/>
</dbReference>
<dbReference type="Gene3D" id="3.40.50.2300">
    <property type="match status" value="1"/>
</dbReference>
<sequence length="1219" mass="134746">MTSHTPTEDGIRSETTLQAEGSARAATGEFKIERVFPIRIQAPKRGPTISVTSETSAAPQKASGAEQEIDKTSPGISISISPLELNPIDSPSVSTGRLATTTLPASSLRYVTDRFSYLPSGDNSSSETSSLGNKIYRCEDEPIHIPRAIQSFGALVAVKENEGGLFIVRIVSENSQVVTGFEPEVLFNLRSFTDLLIQSDKTEFISRVKALRSAEERTNPDVFTLSLTSLIGKPTPLFCAMHLNTDMDLVVCEFELESDVFNPRHRSAHGLPKEPVHLSDNDPSEEELLHSTTSRSRSLYAVSIARERNRNLGPLELFQVLSEIQNQLGTASVLSELLDTVVGLVQELTSFHRIMVYQFDETAAGSVVSELVDLRASTDLYRGLHFPAADIPKQARELYLINTIRILYDREQETSRLLCRTLEDGQTPLNLKYSYLRAFSPVHLKYLKNMGVQASMSISLIVQGKLWGLISCHSYGSGMRVSLPVRELCRSLGNIASTNVEKLLYASRIQARKPLSNAPPQNSPSAYIAASTSDLLEMFGADFGFLVIKGEARTIGKLVAYRECVILLQYIRQQSFKTIFHSSNISLDCPEANHSTENVSTLSGMLVVPLAQLGADFLVFLRRGKQKEIHWAGNPHDKTTLPGTGFLQPRNSFKKWSESVLGTSREWTEDQVESAVVLSTLYGRFIDVWRQKEAIVQKNKMTRLLIRNAGHEVRTPLNSIINYLEVALEETLDESARLHLQKSLQASKSLVFVVNDLLRLTEAENADFNAHEDNLDLRAMSQEVIAAFKDESERKKLKIQFEDDVEIPQTIRCDPSGLRQVLSNLMANAIEHSNSGGGPVQVGLKLLNITDTKLLIEVSFQDRGSGLSEQDLDGIFQDFEQILDEDDNQNPETSAVISKPQTEHVSIGLGLATTARFVRLNHGQISIASQKGQGTRVSIHVPFRKSLRFHRDKRPATEISLPTPPSGNDPGNRTGTSTSSSGTSRPSPPQELKDHQYPSASKRRKESSLGSPVVTSAGSSTPPVAPEIDVSALSPISPSETKDHYPFPRTETQKAQHRFHILVAEDNPLNSRLIETRLKKAGHDVKVTVDGQACADAFKSNPAYYDVVLMDIQMPLVDGVSSTRLIRDFVKVSSPKISECAKSYGRVPIIAVSASLSEQSRGAYIDSGFDGWILKPIDFKRLGDILTAIQDKQMREVLLYGNASWKSGGWFKMEPSEFV</sequence>
<dbReference type="PROSITE" id="PS50110">
    <property type="entry name" value="RESPONSE_REGULATORY"/>
    <property type="match status" value="1"/>
</dbReference>
<dbReference type="SUPFAM" id="SSF55785">
    <property type="entry name" value="PYP-like sensor domain (PAS domain)"/>
    <property type="match status" value="1"/>
</dbReference>
<dbReference type="InterPro" id="IPR043150">
    <property type="entry name" value="Phytochrome_PHY_sf"/>
</dbReference>
<dbReference type="GO" id="GO:0000155">
    <property type="term" value="F:phosphorelay sensor kinase activity"/>
    <property type="evidence" value="ECO:0007669"/>
    <property type="project" value="InterPro"/>
</dbReference>
<keyword evidence="1" id="KW-0600">Photoreceptor protein</keyword>
<dbReference type="InterPro" id="IPR001294">
    <property type="entry name" value="Phytochrome"/>
</dbReference>
<dbReference type="InterPro" id="IPR011006">
    <property type="entry name" value="CheY-like_superfamily"/>
</dbReference>
<dbReference type="Pfam" id="PF00512">
    <property type="entry name" value="HisKA"/>
    <property type="match status" value="1"/>
</dbReference>
<dbReference type="SMART" id="SM00065">
    <property type="entry name" value="GAF"/>
    <property type="match status" value="1"/>
</dbReference>
<feature type="region of interest" description="Disordered" evidence="12">
    <location>
        <begin position="946"/>
        <end position="1047"/>
    </location>
</feature>
<dbReference type="InterPro" id="IPR003018">
    <property type="entry name" value="GAF"/>
</dbReference>
<dbReference type="PRINTS" id="PR01033">
    <property type="entry name" value="PHYTOCHROME"/>
</dbReference>
<evidence type="ECO:0000313" key="16">
    <source>
        <dbReference type="EMBL" id="TVY83041.1"/>
    </source>
</evidence>
<evidence type="ECO:0000256" key="4">
    <source>
        <dbReference type="ARBA" id="ARBA00022679"/>
    </source>
</evidence>
<dbReference type="SUPFAM" id="SSF55781">
    <property type="entry name" value="GAF domain-like"/>
    <property type="match status" value="2"/>
</dbReference>
<feature type="modified residue" description="4-aspartylphosphate" evidence="11">
    <location>
        <position position="1111"/>
    </location>
</feature>
<dbReference type="Pfam" id="PF02518">
    <property type="entry name" value="HATPase_c"/>
    <property type="match status" value="1"/>
</dbReference>
<feature type="region of interest" description="Disordered" evidence="12">
    <location>
        <begin position="1"/>
        <end position="28"/>
    </location>
</feature>
<keyword evidence="9" id="KW-0902">Two-component regulatory system</keyword>
<dbReference type="SUPFAM" id="SSF55874">
    <property type="entry name" value="ATPase domain of HSP90 chaperone/DNA topoisomerase II/histidine kinase"/>
    <property type="match status" value="1"/>
</dbReference>
<dbReference type="PROSITE" id="PS50046">
    <property type="entry name" value="PHYTOCHROME_2"/>
    <property type="match status" value="1"/>
</dbReference>
<evidence type="ECO:0000256" key="12">
    <source>
        <dbReference type="SAM" id="MobiDB-lite"/>
    </source>
</evidence>
<dbReference type="Gene3D" id="3.30.450.270">
    <property type="match status" value="1"/>
</dbReference>
<dbReference type="CDD" id="cd00082">
    <property type="entry name" value="HisKA"/>
    <property type="match status" value="1"/>
</dbReference>
<dbReference type="Gene3D" id="1.10.287.130">
    <property type="match status" value="1"/>
</dbReference>
<feature type="domain" description="Histidine kinase" evidence="14">
    <location>
        <begin position="708"/>
        <end position="945"/>
    </location>
</feature>
<dbReference type="CDD" id="cd17546">
    <property type="entry name" value="REC_hyHK_CKI1_RcsC-like"/>
    <property type="match status" value="1"/>
</dbReference>
<dbReference type="InterPro" id="IPR005467">
    <property type="entry name" value="His_kinase_dom"/>
</dbReference>
<feature type="compositionally biased region" description="Polar residues" evidence="12">
    <location>
        <begin position="1008"/>
        <end position="1022"/>
    </location>
</feature>
<feature type="compositionally biased region" description="Low complexity" evidence="12">
    <location>
        <begin position="973"/>
        <end position="985"/>
    </location>
</feature>
<keyword evidence="2 11" id="KW-0597">Phosphoprotein</keyword>
<keyword evidence="17" id="KW-1185">Reference proteome</keyword>